<keyword evidence="1" id="KW-0805">Transcription regulation</keyword>
<evidence type="ECO:0000313" key="6">
    <source>
        <dbReference type="Proteomes" id="UP000538566"/>
    </source>
</evidence>
<dbReference type="Gene3D" id="1.10.10.60">
    <property type="entry name" value="Homeodomain-like"/>
    <property type="match status" value="2"/>
</dbReference>
<evidence type="ECO:0000256" key="1">
    <source>
        <dbReference type="ARBA" id="ARBA00023015"/>
    </source>
</evidence>
<evidence type="ECO:0000256" key="3">
    <source>
        <dbReference type="ARBA" id="ARBA00023163"/>
    </source>
</evidence>
<dbReference type="PROSITE" id="PS00041">
    <property type="entry name" value="HTH_ARAC_FAMILY_1"/>
    <property type="match status" value="1"/>
</dbReference>
<dbReference type="PANTHER" id="PTHR43280">
    <property type="entry name" value="ARAC-FAMILY TRANSCRIPTIONAL REGULATOR"/>
    <property type="match status" value="1"/>
</dbReference>
<dbReference type="PANTHER" id="PTHR43280:SF2">
    <property type="entry name" value="HTH-TYPE TRANSCRIPTIONAL REGULATOR EXSA"/>
    <property type="match status" value="1"/>
</dbReference>
<dbReference type="EMBL" id="JACHOA010000006">
    <property type="protein sequence ID" value="MBB4615021.1"/>
    <property type="molecule type" value="Genomic_DNA"/>
</dbReference>
<evidence type="ECO:0000313" key="5">
    <source>
        <dbReference type="EMBL" id="MBB4615021.1"/>
    </source>
</evidence>
<dbReference type="GO" id="GO:0003700">
    <property type="term" value="F:DNA-binding transcription factor activity"/>
    <property type="evidence" value="ECO:0007669"/>
    <property type="project" value="InterPro"/>
</dbReference>
<dbReference type="OrthoDB" id="186587at2"/>
<proteinExistence type="predicted"/>
<dbReference type="PROSITE" id="PS01124">
    <property type="entry name" value="HTH_ARAC_FAMILY_2"/>
    <property type="match status" value="1"/>
</dbReference>
<name>A0A7W7ADR2_9SPHN</name>
<dbReference type="SMART" id="SM00342">
    <property type="entry name" value="HTH_ARAC"/>
    <property type="match status" value="1"/>
</dbReference>
<dbReference type="Pfam" id="PF12833">
    <property type="entry name" value="HTH_18"/>
    <property type="match status" value="1"/>
</dbReference>
<protein>
    <submittedName>
        <fullName evidence="5">Transcriptional regulator GlxA family with amidase domain</fullName>
    </submittedName>
</protein>
<sequence length="336" mass="37016">MIIYRKRMILHGFDMINVAAVVLPGTFMSSLAPLIDAFDLTQERGERLIGADVGSMPNVRLTLLSADGQDMPTSRHGRLRIERPISSDDDFDFIWIPSFRSHGEAGLRGTMAGNRPLIEWLQRIAERGTVIGASGAAAALPMSAHLAEGVKVPVAAPLVPVFRALFPRFRHAADTGIVHQRGLLLSRGIGHDVHAVTELFTRFFSPETGRWLRSVFGNEALQDEGLPDGEPRDQLVATARLMLEQRFSSTVSIAALAAELAVSHAVLIRHFRNEMGMTPSRYVQQLRLGAAQRMLVHTTRSIDSIAAAVGYGDARLFREMFRKATGISATEWRKSQ</sequence>
<dbReference type="InterPro" id="IPR009057">
    <property type="entry name" value="Homeodomain-like_sf"/>
</dbReference>
<dbReference type="SUPFAM" id="SSF46689">
    <property type="entry name" value="Homeodomain-like"/>
    <property type="match status" value="2"/>
</dbReference>
<dbReference type="InterPro" id="IPR018060">
    <property type="entry name" value="HTH_AraC"/>
</dbReference>
<keyword evidence="3" id="KW-0804">Transcription</keyword>
<evidence type="ECO:0000259" key="4">
    <source>
        <dbReference type="PROSITE" id="PS01124"/>
    </source>
</evidence>
<reference evidence="5 6" key="1">
    <citation type="submission" date="2020-08" db="EMBL/GenBank/DDBJ databases">
        <title>Genomic Encyclopedia of Type Strains, Phase IV (KMG-IV): sequencing the most valuable type-strain genomes for metagenomic binning, comparative biology and taxonomic classification.</title>
        <authorList>
            <person name="Goeker M."/>
        </authorList>
    </citation>
    <scope>NUCLEOTIDE SEQUENCE [LARGE SCALE GENOMIC DNA]</scope>
    <source>
        <strain evidence="5 6">DSM 17507</strain>
    </source>
</reference>
<dbReference type="InterPro" id="IPR029062">
    <property type="entry name" value="Class_I_gatase-like"/>
</dbReference>
<dbReference type="Proteomes" id="UP000538566">
    <property type="component" value="Unassembled WGS sequence"/>
</dbReference>
<feature type="domain" description="HTH araC/xylS-type" evidence="4">
    <location>
        <begin position="237"/>
        <end position="335"/>
    </location>
</feature>
<dbReference type="InterPro" id="IPR018062">
    <property type="entry name" value="HTH_AraC-typ_CS"/>
</dbReference>
<dbReference type="RefSeq" id="WP_144905870.1">
    <property type="nucleotide sequence ID" value="NZ_JACHOA010000006.1"/>
</dbReference>
<evidence type="ECO:0000256" key="2">
    <source>
        <dbReference type="ARBA" id="ARBA00023125"/>
    </source>
</evidence>
<dbReference type="SUPFAM" id="SSF52317">
    <property type="entry name" value="Class I glutamine amidotransferase-like"/>
    <property type="match status" value="1"/>
</dbReference>
<organism evidence="5 6">
    <name type="scientific">Novosphingobium taihuense</name>
    <dbReference type="NCBI Taxonomy" id="260085"/>
    <lineage>
        <taxon>Bacteria</taxon>
        <taxon>Pseudomonadati</taxon>
        <taxon>Pseudomonadota</taxon>
        <taxon>Alphaproteobacteria</taxon>
        <taxon>Sphingomonadales</taxon>
        <taxon>Sphingomonadaceae</taxon>
        <taxon>Novosphingobium</taxon>
    </lineage>
</organism>
<accession>A0A7W7ADR2</accession>
<keyword evidence="2" id="KW-0238">DNA-binding</keyword>
<dbReference type="AlphaFoldDB" id="A0A7W7ADR2"/>
<dbReference type="Gene3D" id="3.40.50.880">
    <property type="match status" value="1"/>
</dbReference>
<keyword evidence="6" id="KW-1185">Reference proteome</keyword>
<dbReference type="GO" id="GO:0043565">
    <property type="term" value="F:sequence-specific DNA binding"/>
    <property type="evidence" value="ECO:0007669"/>
    <property type="project" value="InterPro"/>
</dbReference>
<comment type="caution">
    <text evidence="5">The sequence shown here is derived from an EMBL/GenBank/DDBJ whole genome shotgun (WGS) entry which is preliminary data.</text>
</comment>
<gene>
    <name evidence="5" type="ORF">GGR37_003311</name>
</gene>